<evidence type="ECO:0000313" key="11">
    <source>
        <dbReference type="EMBL" id="PSM51290.1"/>
    </source>
</evidence>
<evidence type="ECO:0000256" key="8">
    <source>
        <dbReference type="PIRNR" id="PIRNR000177"/>
    </source>
</evidence>
<evidence type="ECO:0000256" key="9">
    <source>
        <dbReference type="PIRSR" id="PIRSR000177-1"/>
    </source>
</evidence>
<feature type="transmembrane region" description="Helical" evidence="10">
    <location>
        <begin position="203"/>
        <end position="226"/>
    </location>
</feature>
<name>A0A2P8QYJ8_9BACT</name>
<dbReference type="AlphaFoldDB" id="A0A2P8QYJ8"/>
<keyword evidence="4 8" id="KW-0479">Metal-binding</keyword>
<evidence type="ECO:0000256" key="1">
    <source>
        <dbReference type="ARBA" id="ARBA00004370"/>
    </source>
</evidence>
<keyword evidence="8" id="KW-0816">Tricarboxylic acid cycle</keyword>
<feature type="transmembrane region" description="Helical" evidence="10">
    <location>
        <begin position="118"/>
        <end position="140"/>
    </location>
</feature>
<dbReference type="PIRSF" id="PIRSF000177">
    <property type="entry name" value="Fumar_rd_cyt_b"/>
    <property type="match status" value="1"/>
</dbReference>
<dbReference type="GO" id="GO:0005886">
    <property type="term" value="C:plasma membrane"/>
    <property type="evidence" value="ECO:0007669"/>
    <property type="project" value="UniProtKB-SubCell"/>
</dbReference>
<evidence type="ECO:0000256" key="10">
    <source>
        <dbReference type="SAM" id="Phobius"/>
    </source>
</evidence>
<proteinExistence type="predicted"/>
<organism evidence="11 12">
    <name type="scientific">Campylobacter blaseri</name>
    <dbReference type="NCBI Taxonomy" id="2042961"/>
    <lineage>
        <taxon>Bacteria</taxon>
        <taxon>Pseudomonadati</taxon>
        <taxon>Campylobacterota</taxon>
        <taxon>Epsilonproteobacteria</taxon>
        <taxon>Campylobacterales</taxon>
        <taxon>Campylobacteraceae</taxon>
        <taxon>Campylobacter</taxon>
    </lineage>
</organism>
<dbReference type="EMBL" id="PDHH01000009">
    <property type="protein sequence ID" value="PSM51290.1"/>
    <property type="molecule type" value="Genomic_DNA"/>
</dbReference>
<evidence type="ECO:0000256" key="5">
    <source>
        <dbReference type="ARBA" id="ARBA00022989"/>
    </source>
</evidence>
<protein>
    <recommendedName>
        <fullName evidence="8">Fumarate reductase cytochrome b subunit</fullName>
    </recommendedName>
</protein>
<keyword evidence="8" id="KW-0249">Electron transport</keyword>
<dbReference type="OrthoDB" id="5345350at2"/>
<keyword evidence="6 8" id="KW-0408">Iron</keyword>
<comment type="function">
    <text evidence="8">The fumarate reductase enzyme complex is required for fumarate respiration. This subunit anchors the complex in the membrane and binds a diheme cytochrome b.</text>
</comment>
<dbReference type="InterPro" id="IPR004224">
    <property type="entry name" value="Fum_red_B_TM"/>
</dbReference>
<keyword evidence="8" id="KW-1003">Cell membrane</keyword>
<dbReference type="NCBIfam" id="NF010072">
    <property type="entry name" value="PRK13553.1"/>
    <property type="match status" value="1"/>
</dbReference>
<sequence length="227" mass="25630">MMETIEGFLGKSVDNKKSRIPALQDKLQSLSGLILAVFMLFHMLFTGSIVLGTGAFESVVHLAEPGGIYQITNIAAFGIFVVFVAHAFLAMRKFPANYRAYQAFKAHKIRMKHLDTTMWWFQFLSGFLLFFFASAHLITIIFGEQVTAELSIGRFSQLHIFYLLLIIVTVVHASIGTYRLYVKWISIEGTKHEAEAKRAKIKNINFIVWGAFLAFTIVADLVWLSLG</sequence>
<keyword evidence="12" id="KW-1185">Reference proteome</keyword>
<dbReference type="InterPro" id="IPR034804">
    <property type="entry name" value="SQR/QFR_C/D"/>
</dbReference>
<dbReference type="Gene3D" id="1.20.1300.10">
    <property type="entry name" value="Fumarate reductase/succinate dehydrogenase, transmembrane subunit"/>
    <property type="match status" value="1"/>
</dbReference>
<dbReference type="GO" id="GO:0006099">
    <property type="term" value="P:tricarboxylic acid cycle"/>
    <property type="evidence" value="ECO:0007669"/>
    <property type="project" value="UniProtKB-UniRule"/>
</dbReference>
<dbReference type="Proteomes" id="UP000240535">
    <property type="component" value="Unassembled WGS sequence"/>
</dbReference>
<dbReference type="SUPFAM" id="SSF81343">
    <property type="entry name" value="Fumarate reductase respiratory complex transmembrane subunits"/>
    <property type="match status" value="1"/>
</dbReference>
<keyword evidence="5 10" id="KW-1133">Transmembrane helix</keyword>
<feature type="transmembrane region" description="Helical" evidence="10">
    <location>
        <begin position="68"/>
        <end position="89"/>
    </location>
</feature>
<reference evidence="12" key="1">
    <citation type="submission" date="2017-10" db="EMBL/GenBank/DDBJ databases">
        <title>Campylobacter species from seals.</title>
        <authorList>
            <person name="Gilbert M.J."/>
            <person name="Zomer A.L."/>
            <person name="Timmerman A.J."/>
            <person name="Duim B."/>
            <person name="Wagenaar J.A."/>
        </authorList>
    </citation>
    <scope>NUCLEOTIDE SEQUENCE [LARGE SCALE GENOMIC DNA]</scope>
    <source>
        <strain evidence="12">17S00004-5</strain>
    </source>
</reference>
<dbReference type="RefSeq" id="WP_106872732.1">
    <property type="nucleotide sequence ID" value="NZ_CP053841.1"/>
</dbReference>
<keyword evidence="3 10" id="KW-0812">Transmembrane</keyword>
<evidence type="ECO:0000256" key="2">
    <source>
        <dbReference type="ARBA" id="ARBA00022617"/>
    </source>
</evidence>
<feature type="transmembrane region" description="Helical" evidence="10">
    <location>
        <begin position="160"/>
        <end position="182"/>
    </location>
</feature>
<keyword evidence="2 8" id="KW-0349">Heme</keyword>
<evidence type="ECO:0000313" key="12">
    <source>
        <dbReference type="Proteomes" id="UP000240535"/>
    </source>
</evidence>
<accession>A0A2P8QYJ8</accession>
<dbReference type="GO" id="GO:0046872">
    <property type="term" value="F:metal ion binding"/>
    <property type="evidence" value="ECO:0007669"/>
    <property type="project" value="UniProtKB-UniRule"/>
</dbReference>
<comment type="caution">
    <text evidence="11">The sequence shown here is derived from an EMBL/GenBank/DDBJ whole genome shotgun (WGS) entry which is preliminary data.</text>
</comment>
<feature type="binding site" description="axial binding residue" evidence="9">
    <location>
        <position position="42"/>
    </location>
    <ligand>
        <name>heme b</name>
        <dbReference type="ChEBI" id="CHEBI:60344"/>
        <label>bD</label>
    </ligand>
    <ligandPart>
        <name>Fe</name>
        <dbReference type="ChEBI" id="CHEBI:18248"/>
    </ligandPart>
</feature>
<evidence type="ECO:0000256" key="7">
    <source>
        <dbReference type="ARBA" id="ARBA00023136"/>
    </source>
</evidence>
<gene>
    <name evidence="11" type="ORF">CQ405_08645</name>
</gene>
<comment type="subcellular location">
    <subcellularLocation>
        <location evidence="8">Cell inner membrane</location>
    </subcellularLocation>
    <subcellularLocation>
        <location evidence="1">Membrane</location>
    </subcellularLocation>
</comment>
<evidence type="ECO:0000256" key="4">
    <source>
        <dbReference type="ARBA" id="ARBA00022723"/>
    </source>
</evidence>
<keyword evidence="7 8" id="KW-0472">Membrane</keyword>
<evidence type="ECO:0000256" key="6">
    <source>
        <dbReference type="ARBA" id="ARBA00023004"/>
    </source>
</evidence>
<feature type="binding site" description="axial binding residue" evidence="9">
    <location>
        <position position="136"/>
    </location>
    <ligand>
        <name>heme b</name>
        <dbReference type="ChEBI" id="CHEBI:60344"/>
        <label>bD</label>
    </ligand>
    <ligandPart>
        <name>Fe</name>
        <dbReference type="ChEBI" id="CHEBI:18248"/>
    </ligandPart>
</feature>
<feature type="binding site" description="axial binding residue" evidence="9">
    <location>
        <position position="172"/>
    </location>
    <ligand>
        <name>heme b</name>
        <dbReference type="ChEBI" id="CHEBI:60344"/>
        <label>bD</label>
    </ligand>
    <ligandPart>
        <name>Fe</name>
        <dbReference type="ChEBI" id="CHEBI:18248"/>
    </ligandPart>
</feature>
<evidence type="ECO:0000256" key="3">
    <source>
        <dbReference type="ARBA" id="ARBA00022692"/>
    </source>
</evidence>
<dbReference type="InterPro" id="IPR000701">
    <property type="entry name" value="SuccDH_FuR_B_TM-su"/>
</dbReference>
<dbReference type="Pfam" id="PF01127">
    <property type="entry name" value="Sdh_cyt"/>
    <property type="match status" value="1"/>
</dbReference>
<feature type="binding site" description="axial binding residue" evidence="9">
    <location>
        <position position="86"/>
    </location>
    <ligand>
        <name>heme b</name>
        <dbReference type="ChEBI" id="CHEBI:60344"/>
        <label>bD</label>
    </ligand>
    <ligandPart>
        <name>Fe</name>
        <dbReference type="ChEBI" id="CHEBI:18248"/>
    </ligandPart>
</feature>
<keyword evidence="8" id="KW-0813">Transport</keyword>
<feature type="transmembrane region" description="Helical" evidence="10">
    <location>
        <begin position="33"/>
        <end position="56"/>
    </location>
</feature>